<dbReference type="InterPro" id="IPR014875">
    <property type="entry name" value="Mor_transcription_activator"/>
</dbReference>
<name>A0A6N3FSJ0_EUBLI</name>
<dbReference type="EMBL" id="CACRTR010000012">
    <property type="protein sequence ID" value="VYU54503.1"/>
    <property type="molecule type" value="Genomic_DNA"/>
</dbReference>
<protein>
    <submittedName>
        <fullName evidence="2">Mor transcription activator family protein</fullName>
    </submittedName>
</protein>
<reference evidence="2" key="1">
    <citation type="submission" date="2019-11" db="EMBL/GenBank/DDBJ databases">
        <authorList>
            <person name="Feng L."/>
        </authorList>
    </citation>
    <scope>NUCLEOTIDE SEQUENCE</scope>
    <source>
        <strain evidence="2">ElimosumLFYP34</strain>
    </source>
</reference>
<accession>A0A6N3FSJ0</accession>
<sequence>MDLMDKLVLEDLTEEQRQMAELIGLENYKKLVHVFGGSSVYIFKESTLIKTLRDKEIKEKFNGRNLNVLAQKYDLSTKQVRNILNGVDAVDSGQLYITDFLNG</sequence>
<dbReference type="SUPFAM" id="SSF46689">
    <property type="entry name" value="Homeodomain-like"/>
    <property type="match status" value="1"/>
</dbReference>
<dbReference type="InterPro" id="IPR009057">
    <property type="entry name" value="Homeodomain-like_sf"/>
</dbReference>
<dbReference type="Gene3D" id="1.10.10.60">
    <property type="entry name" value="Homeodomain-like"/>
    <property type="match status" value="1"/>
</dbReference>
<dbReference type="AlphaFoldDB" id="A0A6N3FSJ0"/>
<dbReference type="Pfam" id="PF08765">
    <property type="entry name" value="Mor"/>
    <property type="match status" value="1"/>
</dbReference>
<feature type="domain" description="Mor transcription activator" evidence="1">
    <location>
        <begin position="16"/>
        <end position="88"/>
    </location>
</feature>
<proteinExistence type="predicted"/>
<evidence type="ECO:0000313" key="2">
    <source>
        <dbReference type="EMBL" id="VYU54503.1"/>
    </source>
</evidence>
<gene>
    <name evidence="2" type="ORF">ELLFYP34_00539</name>
</gene>
<evidence type="ECO:0000259" key="1">
    <source>
        <dbReference type="Pfam" id="PF08765"/>
    </source>
</evidence>
<organism evidence="2">
    <name type="scientific">Eubacterium limosum</name>
    <dbReference type="NCBI Taxonomy" id="1736"/>
    <lineage>
        <taxon>Bacteria</taxon>
        <taxon>Bacillati</taxon>
        <taxon>Bacillota</taxon>
        <taxon>Clostridia</taxon>
        <taxon>Eubacteriales</taxon>
        <taxon>Eubacteriaceae</taxon>
        <taxon>Eubacterium</taxon>
    </lineage>
</organism>